<evidence type="ECO:0008006" key="4">
    <source>
        <dbReference type="Google" id="ProtNLM"/>
    </source>
</evidence>
<feature type="region of interest" description="Disordered" evidence="1">
    <location>
        <begin position="1"/>
        <end position="23"/>
    </location>
</feature>
<dbReference type="OrthoDB" id="5366531at2759"/>
<organism evidence="2 3">
    <name type="scientific">Fusarium kuroshium</name>
    <dbReference type="NCBI Taxonomy" id="2010991"/>
    <lineage>
        <taxon>Eukaryota</taxon>
        <taxon>Fungi</taxon>
        <taxon>Dikarya</taxon>
        <taxon>Ascomycota</taxon>
        <taxon>Pezizomycotina</taxon>
        <taxon>Sordariomycetes</taxon>
        <taxon>Hypocreomycetidae</taxon>
        <taxon>Hypocreales</taxon>
        <taxon>Nectriaceae</taxon>
        <taxon>Fusarium</taxon>
        <taxon>Fusarium solani species complex</taxon>
    </lineage>
</organism>
<comment type="caution">
    <text evidence="2">The sequence shown here is derived from an EMBL/GenBank/DDBJ whole genome shotgun (WGS) entry which is preliminary data.</text>
</comment>
<proteinExistence type="predicted"/>
<reference evidence="2 3" key="1">
    <citation type="submission" date="2017-06" db="EMBL/GenBank/DDBJ databases">
        <title>Comparative genomic analysis of Ambrosia Fusariam Clade fungi.</title>
        <authorList>
            <person name="Stajich J.E."/>
            <person name="Carrillo J."/>
            <person name="Kijimoto T."/>
            <person name="Eskalen A."/>
            <person name="O'Donnell K."/>
            <person name="Kasson M."/>
        </authorList>
    </citation>
    <scope>NUCLEOTIDE SEQUENCE [LARGE SCALE GENOMIC DNA]</scope>
    <source>
        <strain evidence="2">UCR3666</strain>
    </source>
</reference>
<accession>A0A3M2RPC6</accession>
<protein>
    <recommendedName>
        <fullName evidence="4">Pentatricopeptide repeat domain-containing protein</fullName>
    </recommendedName>
</protein>
<evidence type="ECO:0000256" key="1">
    <source>
        <dbReference type="SAM" id="MobiDB-lite"/>
    </source>
</evidence>
<dbReference type="EMBL" id="NKUJ01000361">
    <property type="protein sequence ID" value="RMJ07161.1"/>
    <property type="molecule type" value="Genomic_DNA"/>
</dbReference>
<dbReference type="Proteomes" id="UP000277212">
    <property type="component" value="Unassembled WGS sequence"/>
</dbReference>
<gene>
    <name evidence="2" type="ORF">CDV36_013245</name>
</gene>
<keyword evidence="3" id="KW-1185">Reference proteome</keyword>
<name>A0A3M2RPC6_9HYPO</name>
<evidence type="ECO:0000313" key="3">
    <source>
        <dbReference type="Proteomes" id="UP000277212"/>
    </source>
</evidence>
<dbReference type="AlphaFoldDB" id="A0A3M2RPC6"/>
<sequence length="871" mass="100289">MLKRIQRFPNAPTPRIPSVSSPRSLSIAVRLRSRCPALVPPLATPNLPNHSTCSPTAENAATQKKWRSTVSKSLRTRREDGALGSREATLPTPLGIRLHGSESLNLSAQSTVLDEVSTWERCIVSARHSYGDKGAWEIFKELRMAGGVHVIAELRAEFLRDNILKAALTNADRMEELFAFAQQLRDEYDFNWPELYMKVVHFYLSQSDYDAASRWHLKLMPGFRPDLDSFGALLTSFVIDFSPDMQRTLTRMYVFSPFRELYDYVVPALFDSGQSHPARVWRKRFILFDDYPTSTKSRPFLDFASRYFPTIGLTQEELKLLGRDASALADSTSKDSHSDQPKGIYSDKFTARWFASSWTSSEFAINLMHKLGLKTIGPLSLQSVALREDDARGVADRLTQLEKLRIAIAPNLYCKVIVSFAKGGNDDLLRDLLHCDIHPDEFDDPETRQLLLAAAARQQDWGRERLLQEVEALDVWTSQQKHSHSEELNQYLRAMLRREDLHNVRLILDEMDTSNVSLWQRNSAAVLRQVFKDIWYYPKNIKQKFYGHQGDPQLDRAINLALQVARHDVAIPIRYWQMLLYNLGRLGRFSDLEKLSYEICELYNPEYGGLIPVHRRDLPGKPDIIPNKESERTELLLEPSAEDTGKHSRSHFPEEFWRAEMGLTEEEAKSQSGKHKSDDKTYDGWQKRTKKVEEVFCIPADLPFTHRWHPVQKIFSSNFQRALLRWTFDKTLAQQPTKQSLMGVRQEGAQDFDLACGVRLLALLRDRGVFVDKQIIRGAIIRRIAVAHLPGRARDRARDNRELSPENMKRLVDEAWGSEILPGVAQLSKEIENQKPKMWKNYPRLFKKNYDKDGDDDDEEIRKANSPHSWP</sequence>
<evidence type="ECO:0000313" key="2">
    <source>
        <dbReference type="EMBL" id="RMJ07161.1"/>
    </source>
</evidence>
<dbReference type="STRING" id="2010991.A0A3M2RPC6"/>
<feature type="region of interest" description="Disordered" evidence="1">
    <location>
        <begin position="848"/>
        <end position="871"/>
    </location>
</feature>